<sequence length="219" mass="24072">MKQRFAIAMLLALTMGCMGTGNARESRNARAESVAGVFDYYLLSLSWSPTFCLTHSGDAQCSGKGYGFVLHGLWPQYAKGGWPQSCEPRVPLTVSEREKGLTLFPTRKLLEHEWTKHGTCSGLGAMGFLEASDKALARVKIPSQLQPPGSSYYFEAEEIARLFRQRNPGIPADGIAVICNGPQLSEVRVCMDKNLVFTRCGRGVRTQCRGGDIRVPPVR</sequence>
<gene>
    <name evidence="4" type="ORF">ALQ77_01063</name>
</gene>
<comment type="similarity">
    <text evidence="1 2">Belongs to the RNase T2 family.</text>
</comment>
<dbReference type="InterPro" id="IPR018188">
    <property type="entry name" value="RNase_T2_His_AS_1"/>
</dbReference>
<dbReference type="InterPro" id="IPR039378">
    <property type="entry name" value="RNase_T2_prok"/>
</dbReference>
<dbReference type="Gene3D" id="3.90.730.10">
    <property type="entry name" value="Ribonuclease T2-like"/>
    <property type="match status" value="1"/>
</dbReference>
<name>A0A3M3EP75_9PSED</name>
<dbReference type="STRING" id="47879.AXG94_24975"/>
<dbReference type="PROSITE" id="PS51257">
    <property type="entry name" value="PROKAR_LIPOPROTEIN"/>
    <property type="match status" value="1"/>
</dbReference>
<dbReference type="EMBL" id="RBOJ01000058">
    <property type="protein sequence ID" value="RMM51344.1"/>
    <property type="molecule type" value="Genomic_DNA"/>
</dbReference>
<dbReference type="PANTHER" id="PTHR11240:SF22">
    <property type="entry name" value="RIBONUCLEASE T2"/>
    <property type="match status" value="1"/>
</dbReference>
<dbReference type="RefSeq" id="WP_024778285.1">
    <property type="nucleotide sequence ID" value="NZ_CP072011.1"/>
</dbReference>
<organism evidence="4 5">
    <name type="scientific">Pseudomonas corrugata</name>
    <dbReference type="NCBI Taxonomy" id="47879"/>
    <lineage>
        <taxon>Bacteria</taxon>
        <taxon>Pseudomonadati</taxon>
        <taxon>Pseudomonadota</taxon>
        <taxon>Gammaproteobacteria</taxon>
        <taxon>Pseudomonadales</taxon>
        <taxon>Pseudomonadaceae</taxon>
        <taxon>Pseudomonas</taxon>
    </lineage>
</organism>
<dbReference type="GO" id="GO:0033897">
    <property type="term" value="F:ribonuclease T2 activity"/>
    <property type="evidence" value="ECO:0007669"/>
    <property type="project" value="InterPro"/>
</dbReference>
<proteinExistence type="inferred from homology"/>
<dbReference type="InterPro" id="IPR033130">
    <property type="entry name" value="RNase_T2_His_AS_2"/>
</dbReference>
<evidence type="ECO:0000256" key="2">
    <source>
        <dbReference type="RuleBase" id="RU004328"/>
    </source>
</evidence>
<keyword evidence="5" id="KW-1185">Reference proteome</keyword>
<evidence type="ECO:0000313" key="4">
    <source>
        <dbReference type="EMBL" id="RMM51344.1"/>
    </source>
</evidence>
<dbReference type="PROSITE" id="PS00531">
    <property type="entry name" value="RNASE_T2_2"/>
    <property type="match status" value="1"/>
</dbReference>
<dbReference type="Proteomes" id="UP000270661">
    <property type="component" value="Unassembled WGS sequence"/>
</dbReference>
<dbReference type="OrthoDB" id="4720638at2"/>
<dbReference type="GO" id="GO:0003723">
    <property type="term" value="F:RNA binding"/>
    <property type="evidence" value="ECO:0007669"/>
    <property type="project" value="InterPro"/>
</dbReference>
<feature type="chain" id="PRO_5017967635" evidence="3">
    <location>
        <begin position="24"/>
        <end position="219"/>
    </location>
</feature>
<comment type="caution">
    <text evidence="4">The sequence shown here is derived from an EMBL/GenBank/DDBJ whole genome shotgun (WGS) entry which is preliminary data.</text>
</comment>
<dbReference type="PANTHER" id="PTHR11240">
    <property type="entry name" value="RIBONUCLEASE T2"/>
    <property type="match status" value="1"/>
</dbReference>
<dbReference type="PROSITE" id="PS00530">
    <property type="entry name" value="RNASE_T2_1"/>
    <property type="match status" value="1"/>
</dbReference>
<reference evidence="4 5" key="1">
    <citation type="submission" date="2018-08" db="EMBL/GenBank/DDBJ databases">
        <title>Recombination of ecologically and evolutionarily significant loci maintains genetic cohesion in the Pseudomonas syringae species complex.</title>
        <authorList>
            <person name="Dillon M."/>
            <person name="Thakur S."/>
            <person name="Almeida R.N.D."/>
            <person name="Weir B.S."/>
            <person name="Guttman D.S."/>
        </authorList>
    </citation>
    <scope>NUCLEOTIDE SEQUENCE [LARGE SCALE GENOMIC DNA]</scope>
    <source>
        <strain evidence="4 5">NCPPB2445</strain>
    </source>
</reference>
<feature type="signal peptide" evidence="3">
    <location>
        <begin position="1"/>
        <end position="23"/>
    </location>
</feature>
<evidence type="ECO:0000256" key="1">
    <source>
        <dbReference type="ARBA" id="ARBA00007469"/>
    </source>
</evidence>
<dbReference type="InterPro" id="IPR001568">
    <property type="entry name" value="RNase_T2-like"/>
</dbReference>
<accession>A0A3M3EP75</accession>
<evidence type="ECO:0000256" key="3">
    <source>
        <dbReference type="SAM" id="SignalP"/>
    </source>
</evidence>
<dbReference type="InterPro" id="IPR036430">
    <property type="entry name" value="RNase_T2-like_sf"/>
</dbReference>
<dbReference type="GO" id="GO:0006401">
    <property type="term" value="P:RNA catabolic process"/>
    <property type="evidence" value="ECO:0007669"/>
    <property type="project" value="TreeGrafter"/>
</dbReference>
<dbReference type="SUPFAM" id="SSF55895">
    <property type="entry name" value="Ribonuclease Rh-like"/>
    <property type="match status" value="1"/>
</dbReference>
<dbReference type="Pfam" id="PF00445">
    <property type="entry name" value="Ribonuclease_T2"/>
    <property type="match status" value="1"/>
</dbReference>
<evidence type="ECO:0000313" key="5">
    <source>
        <dbReference type="Proteomes" id="UP000270661"/>
    </source>
</evidence>
<keyword evidence="3" id="KW-0732">Signal</keyword>
<dbReference type="CDD" id="cd01062">
    <property type="entry name" value="RNase_T2_prok"/>
    <property type="match status" value="1"/>
</dbReference>
<protein>
    <submittedName>
        <fullName evidence="4">Uncharacterized protein</fullName>
    </submittedName>
</protein>
<dbReference type="AlphaFoldDB" id="A0A3M3EP75"/>